<keyword evidence="2" id="KW-1185">Reference proteome</keyword>
<dbReference type="EMBL" id="KQ255410">
    <property type="protein sequence ID" value="KNC69388.1"/>
    <property type="molecule type" value="Genomic_DNA"/>
</dbReference>
<accession>A0A0L0EZV2</accession>
<proteinExistence type="predicted"/>
<dbReference type="Proteomes" id="UP000054560">
    <property type="component" value="Unassembled WGS sequence"/>
</dbReference>
<dbReference type="RefSeq" id="XP_014143290.1">
    <property type="nucleotide sequence ID" value="XM_014287815.1"/>
</dbReference>
<protein>
    <submittedName>
        <fullName evidence="1">Uncharacterized protein</fullName>
    </submittedName>
</protein>
<dbReference type="GeneID" id="25918608"/>
<feature type="non-terminal residue" evidence="1">
    <location>
        <position position="1"/>
    </location>
</feature>
<name>A0A0L0EZV2_9EUKA</name>
<organism evidence="1 2">
    <name type="scientific">Sphaeroforma arctica JP610</name>
    <dbReference type="NCBI Taxonomy" id="667725"/>
    <lineage>
        <taxon>Eukaryota</taxon>
        <taxon>Ichthyosporea</taxon>
        <taxon>Ichthyophonida</taxon>
        <taxon>Sphaeroforma</taxon>
    </lineage>
</organism>
<sequence>KHDSFLEEEAEDAFLLTYPRNGSLVGTSVAHTLHYCLFYHYLAPEDRLSSHKGIMKAFEVC</sequence>
<reference evidence="1 2" key="1">
    <citation type="submission" date="2011-02" db="EMBL/GenBank/DDBJ databases">
        <title>The Genome Sequence of Sphaeroforma arctica JP610.</title>
        <authorList>
            <consortium name="The Broad Institute Genome Sequencing Platform"/>
            <person name="Russ C."/>
            <person name="Cuomo C."/>
            <person name="Young S.K."/>
            <person name="Zeng Q."/>
            <person name="Gargeya S."/>
            <person name="Alvarado L."/>
            <person name="Berlin A."/>
            <person name="Chapman S.B."/>
            <person name="Chen Z."/>
            <person name="Freedman E."/>
            <person name="Gellesch M."/>
            <person name="Goldberg J."/>
            <person name="Griggs A."/>
            <person name="Gujja S."/>
            <person name="Heilman E."/>
            <person name="Heiman D."/>
            <person name="Howarth C."/>
            <person name="Mehta T."/>
            <person name="Neiman D."/>
            <person name="Pearson M."/>
            <person name="Roberts A."/>
            <person name="Saif S."/>
            <person name="Shea T."/>
            <person name="Shenoy N."/>
            <person name="Sisk P."/>
            <person name="Stolte C."/>
            <person name="Sykes S."/>
            <person name="White J."/>
            <person name="Yandava C."/>
            <person name="Burger G."/>
            <person name="Gray M.W."/>
            <person name="Holland P.W.H."/>
            <person name="King N."/>
            <person name="Lang F.B.F."/>
            <person name="Roger A.J."/>
            <person name="Ruiz-Trillo I."/>
            <person name="Haas B."/>
            <person name="Nusbaum C."/>
            <person name="Birren B."/>
        </authorList>
    </citation>
    <scope>NUCLEOTIDE SEQUENCE [LARGE SCALE GENOMIC DNA]</scope>
    <source>
        <strain evidence="1 2">JP610</strain>
    </source>
</reference>
<evidence type="ECO:0000313" key="2">
    <source>
        <dbReference type="Proteomes" id="UP000054560"/>
    </source>
</evidence>
<dbReference type="AlphaFoldDB" id="A0A0L0EZV2"/>
<evidence type="ECO:0000313" key="1">
    <source>
        <dbReference type="EMBL" id="KNC69388.1"/>
    </source>
</evidence>
<gene>
    <name evidence="1" type="ORF">SARC_18104</name>
</gene>